<comment type="function">
    <text evidence="1">Removes C-terminal D-alanyl residues from sugar-peptide cell wall precursors.</text>
</comment>
<evidence type="ECO:0000313" key="13">
    <source>
        <dbReference type="Proteomes" id="UP000280696"/>
    </source>
</evidence>
<comment type="caution">
    <text evidence="12">The sequence shown here is derived from an EMBL/GenBank/DDBJ whole genome shotgun (WGS) entry which is preliminary data.</text>
</comment>
<keyword evidence="12" id="KW-0645">Protease</keyword>
<accession>A0A3A9AN82</accession>
<dbReference type="InterPro" id="IPR001967">
    <property type="entry name" value="Peptidase_S11_N"/>
</dbReference>
<evidence type="ECO:0000256" key="4">
    <source>
        <dbReference type="ARBA" id="ARBA00022801"/>
    </source>
</evidence>
<dbReference type="GO" id="GO:0008360">
    <property type="term" value="P:regulation of cell shape"/>
    <property type="evidence" value="ECO:0007669"/>
    <property type="project" value="UniProtKB-KW"/>
</dbReference>
<evidence type="ECO:0000256" key="6">
    <source>
        <dbReference type="ARBA" id="ARBA00022984"/>
    </source>
</evidence>
<evidence type="ECO:0000259" key="11">
    <source>
        <dbReference type="Pfam" id="PF00768"/>
    </source>
</evidence>
<proteinExistence type="inferred from homology"/>
<dbReference type="RefSeq" id="WP_120467758.1">
    <property type="nucleotide sequence ID" value="NZ_CATAJS010000005.1"/>
</dbReference>
<dbReference type="Gene3D" id="3.40.710.10">
    <property type="entry name" value="DD-peptidase/beta-lactamase superfamily"/>
    <property type="match status" value="1"/>
</dbReference>
<dbReference type="AlphaFoldDB" id="A0A3A9AN82"/>
<dbReference type="GO" id="GO:0071555">
    <property type="term" value="P:cell wall organization"/>
    <property type="evidence" value="ECO:0007669"/>
    <property type="project" value="UniProtKB-KW"/>
</dbReference>
<keyword evidence="13" id="KW-1185">Reference proteome</keyword>
<comment type="similarity">
    <text evidence="2 10">Belongs to the peptidase S11 family.</text>
</comment>
<keyword evidence="5" id="KW-0133">Cell shape</keyword>
<keyword evidence="12" id="KW-0121">Carboxypeptidase</keyword>
<evidence type="ECO:0000256" key="7">
    <source>
        <dbReference type="ARBA" id="ARBA00023316"/>
    </source>
</evidence>
<evidence type="ECO:0000256" key="1">
    <source>
        <dbReference type="ARBA" id="ARBA00003217"/>
    </source>
</evidence>
<feature type="active site" evidence="8">
    <location>
        <position position="126"/>
    </location>
</feature>
<dbReference type="OrthoDB" id="9791132at2"/>
<evidence type="ECO:0000256" key="10">
    <source>
        <dbReference type="RuleBase" id="RU004016"/>
    </source>
</evidence>
<dbReference type="Proteomes" id="UP000280696">
    <property type="component" value="Unassembled WGS sequence"/>
</dbReference>
<dbReference type="InterPro" id="IPR015956">
    <property type="entry name" value="Peniciliin-bd_prot_C_sf"/>
</dbReference>
<organism evidence="12 13">
    <name type="scientific">Parablautia intestinalis</name>
    <dbReference type="NCBI Taxonomy" id="2320100"/>
    <lineage>
        <taxon>Bacteria</taxon>
        <taxon>Bacillati</taxon>
        <taxon>Bacillota</taxon>
        <taxon>Clostridia</taxon>
        <taxon>Lachnospirales</taxon>
        <taxon>Lachnospiraceae</taxon>
        <taxon>Parablautia</taxon>
    </lineage>
</organism>
<dbReference type="GO" id="GO:0009002">
    <property type="term" value="F:serine-type D-Ala-D-Ala carboxypeptidase activity"/>
    <property type="evidence" value="ECO:0007669"/>
    <property type="project" value="InterPro"/>
</dbReference>
<dbReference type="SUPFAM" id="SSF69189">
    <property type="entry name" value="Penicillin-binding protein associated domain"/>
    <property type="match status" value="1"/>
</dbReference>
<protein>
    <submittedName>
        <fullName evidence="12">D-alanyl-D-alanine carboxypeptidase</fullName>
    </submittedName>
</protein>
<sequence>MKLFRKTLLKRTALLLFILLFLKLLIPQTVYANDEKNTDFSLYAQSAVLMDAASGRILYEKDGHKILPMASTTKIMTCILALENGNLEDYAIASSYAASMPKVKLSVKEGEYYRLGDLLYSLMLESHNDAAVVIAEHIAGSTQNFAQMMNQKAREIGCHDTFFITPNGLDATVTAKDGTVKVHSTTAADLAKIMSYCIMDSPEKENFLAITRTPSYSFENYREKDGQFVGGGRTFQCNNHNAFLSMMDGALSGKTGFTGTAGYCYVGALRRDERTYVVALLACGWPNNKTYKWSDTRNLMNYGLENYEYHTLKEAAFDEDRLKPIKVLGGQTNSLGADAYVDVKIDRPLSDENIPDNVTPPAGDGLLLKKGESIQVDCQTATELTAPIEAGTRVGAIRYLVDGTVYKVEYILTSRSVPAIDFSWCISQILHRYIL</sequence>
<dbReference type="GO" id="GO:0006508">
    <property type="term" value="P:proteolysis"/>
    <property type="evidence" value="ECO:0007669"/>
    <property type="project" value="InterPro"/>
</dbReference>
<keyword evidence="4" id="KW-0378">Hydrolase</keyword>
<feature type="active site" description="Proton acceptor" evidence="8">
    <location>
        <position position="74"/>
    </location>
</feature>
<dbReference type="InterPro" id="IPR018044">
    <property type="entry name" value="Peptidase_S11"/>
</dbReference>
<dbReference type="PANTHER" id="PTHR21581:SF33">
    <property type="entry name" value="D-ALANYL-D-ALANINE CARBOXYPEPTIDASE DACB"/>
    <property type="match status" value="1"/>
</dbReference>
<dbReference type="PRINTS" id="PR00725">
    <property type="entry name" value="DADACBPTASE1"/>
</dbReference>
<keyword evidence="3" id="KW-0732">Signal</keyword>
<evidence type="ECO:0000256" key="5">
    <source>
        <dbReference type="ARBA" id="ARBA00022960"/>
    </source>
</evidence>
<dbReference type="Pfam" id="PF00768">
    <property type="entry name" value="Peptidase_S11"/>
    <property type="match status" value="1"/>
</dbReference>
<name>A0A3A9AN82_9FIRM</name>
<feature type="domain" description="Peptidase S11 D-alanyl-D-alanine carboxypeptidase A N-terminal" evidence="11">
    <location>
        <begin position="41"/>
        <end position="274"/>
    </location>
</feature>
<evidence type="ECO:0000256" key="8">
    <source>
        <dbReference type="PIRSR" id="PIRSR618044-1"/>
    </source>
</evidence>
<evidence type="ECO:0000256" key="3">
    <source>
        <dbReference type="ARBA" id="ARBA00022729"/>
    </source>
</evidence>
<evidence type="ECO:0000313" key="12">
    <source>
        <dbReference type="EMBL" id="RKI92857.1"/>
    </source>
</evidence>
<dbReference type="SUPFAM" id="SSF56601">
    <property type="entry name" value="beta-lactamase/transpeptidase-like"/>
    <property type="match status" value="1"/>
</dbReference>
<dbReference type="EMBL" id="RAYQ01000004">
    <property type="protein sequence ID" value="RKI92857.1"/>
    <property type="molecule type" value="Genomic_DNA"/>
</dbReference>
<dbReference type="GO" id="GO:0009252">
    <property type="term" value="P:peptidoglycan biosynthetic process"/>
    <property type="evidence" value="ECO:0007669"/>
    <property type="project" value="UniProtKB-KW"/>
</dbReference>
<gene>
    <name evidence="12" type="ORF">D7V94_05975</name>
</gene>
<evidence type="ECO:0000256" key="9">
    <source>
        <dbReference type="PIRSR" id="PIRSR618044-2"/>
    </source>
</evidence>
<dbReference type="PANTHER" id="PTHR21581">
    <property type="entry name" value="D-ALANYL-D-ALANINE CARBOXYPEPTIDASE"/>
    <property type="match status" value="1"/>
</dbReference>
<dbReference type="InterPro" id="IPR012338">
    <property type="entry name" value="Beta-lactam/transpept-like"/>
</dbReference>
<feature type="active site" description="Acyl-ester intermediate" evidence="8">
    <location>
        <position position="71"/>
    </location>
</feature>
<keyword evidence="6" id="KW-0573">Peptidoglycan synthesis</keyword>
<reference evidence="12 13" key="1">
    <citation type="submission" date="2018-09" db="EMBL/GenBank/DDBJ databases">
        <title>Murine metabolic-syndrome-specific gut microbial biobank.</title>
        <authorList>
            <person name="Liu C."/>
        </authorList>
    </citation>
    <scope>NUCLEOTIDE SEQUENCE [LARGE SCALE GENOMIC DNA]</scope>
    <source>
        <strain evidence="12 13">0.1xD8-82</strain>
    </source>
</reference>
<evidence type="ECO:0000256" key="2">
    <source>
        <dbReference type="ARBA" id="ARBA00007164"/>
    </source>
</evidence>
<keyword evidence="7" id="KW-0961">Cell wall biogenesis/degradation</keyword>
<feature type="binding site" evidence="9">
    <location>
        <position position="254"/>
    </location>
    <ligand>
        <name>substrate</name>
    </ligand>
</feature>